<dbReference type="SUPFAM" id="SSF47203">
    <property type="entry name" value="Acyl-CoA dehydrogenase C-terminal domain-like"/>
    <property type="match status" value="1"/>
</dbReference>
<dbReference type="Gene3D" id="1.20.140.10">
    <property type="entry name" value="Butyryl-CoA Dehydrogenase, subunit A, domain 3"/>
    <property type="match status" value="1"/>
</dbReference>
<dbReference type="InterPro" id="IPR009100">
    <property type="entry name" value="AcylCoA_DH/oxidase_NM_dom_sf"/>
</dbReference>
<dbReference type="Pfam" id="PF08028">
    <property type="entry name" value="Acyl-CoA_dh_2"/>
    <property type="match status" value="1"/>
</dbReference>
<dbReference type="Proteomes" id="UP000240883">
    <property type="component" value="Unassembled WGS sequence"/>
</dbReference>
<keyword evidence="1" id="KW-0285">Flavoprotein</keyword>
<name>A0A2T2P9I0_CORCC</name>
<keyword evidence="6" id="KW-1185">Reference proteome</keyword>
<feature type="domain" description="Acyl-CoA dehydrogenase C-terminal" evidence="4">
    <location>
        <begin position="269"/>
        <end position="414"/>
    </location>
</feature>
<dbReference type="Gene3D" id="1.10.540.10">
    <property type="entry name" value="Acyl-CoA dehydrogenase/oxidase, N-terminal domain"/>
    <property type="match status" value="1"/>
</dbReference>
<feature type="domain" description="Acyl-CoA dehydrogenase/oxidase N-terminal" evidence="3">
    <location>
        <begin position="52"/>
        <end position="137"/>
    </location>
</feature>
<dbReference type="AlphaFoldDB" id="A0A2T2P9I0"/>
<evidence type="ECO:0000259" key="4">
    <source>
        <dbReference type="Pfam" id="PF08028"/>
    </source>
</evidence>
<dbReference type="SUPFAM" id="SSF56645">
    <property type="entry name" value="Acyl-CoA dehydrogenase NM domain-like"/>
    <property type="match status" value="1"/>
</dbReference>
<evidence type="ECO:0000256" key="2">
    <source>
        <dbReference type="ARBA" id="ARBA00023002"/>
    </source>
</evidence>
<proteinExistence type="predicted"/>
<dbReference type="InterPro" id="IPR037069">
    <property type="entry name" value="AcylCoA_DH/ox_N_sf"/>
</dbReference>
<sequence length="439" mass="48563">MMTATNGTQGNSKDVPFRDPAVYAEYEQKWSSIPQDEASWLQRAQEVADVLAVDAGIRDKENLSPRGEITLLKHSGLLKILGPRQYGGGGQPWSVGYRSIRKVAEADGSIGMLLGYHLLWSTTANVVGTAEQADRYQKLITENNYFIGGAVNPRDSDLKIKSDGENLVFNGFKHFNTGGVISDLTVLEGVYEGTEHHIFAFAKTDQAGIQFSHDWNNIGLRLTESGSVKIENVSVPWGDALGWNPAQKQPIPEVLTIPFASLLLPTIQLVFSNFYIGIALGAQEYASKYTKKNTRPWPYGGDNKESATEEFYVLERYGNFHAHLRAAVALANSAGEQADAIYAKYSGDLATRAKLTPRERGELAEWVASTKVVTTDTGLRVTAGVFEVTGAKATSQKVGLDRFWRDIRTHTLHDPVSYKNRELGRFQLLDEVPEPTWYT</sequence>
<organism evidence="5 6">
    <name type="scientific">Corynespora cassiicola Philippines</name>
    <dbReference type="NCBI Taxonomy" id="1448308"/>
    <lineage>
        <taxon>Eukaryota</taxon>
        <taxon>Fungi</taxon>
        <taxon>Dikarya</taxon>
        <taxon>Ascomycota</taxon>
        <taxon>Pezizomycotina</taxon>
        <taxon>Dothideomycetes</taxon>
        <taxon>Pleosporomycetidae</taxon>
        <taxon>Pleosporales</taxon>
        <taxon>Corynesporascaceae</taxon>
        <taxon>Corynespora</taxon>
    </lineage>
</organism>
<dbReference type="InterPro" id="IPR036250">
    <property type="entry name" value="AcylCo_DH-like_C"/>
</dbReference>
<dbReference type="EMBL" id="KZ678128">
    <property type="protein sequence ID" value="PSN74018.1"/>
    <property type="molecule type" value="Genomic_DNA"/>
</dbReference>
<protein>
    <submittedName>
        <fullName evidence="5">Acyl-CoA dehydrogenase NM domain-like protein</fullName>
    </submittedName>
</protein>
<dbReference type="GO" id="GO:0008470">
    <property type="term" value="F:3-methylbutanoyl-CoA dehydrogenase activity"/>
    <property type="evidence" value="ECO:0007669"/>
    <property type="project" value="TreeGrafter"/>
</dbReference>
<dbReference type="FunFam" id="1.20.140.10:FF:000032">
    <property type="entry name" value="Thermophilic desulfurizing enzyme family protein"/>
    <property type="match status" value="1"/>
</dbReference>
<dbReference type="PANTHER" id="PTHR43884">
    <property type="entry name" value="ACYL-COA DEHYDROGENASE"/>
    <property type="match status" value="1"/>
</dbReference>
<dbReference type="OrthoDB" id="5356974at2759"/>
<dbReference type="InterPro" id="IPR013107">
    <property type="entry name" value="Acyl-CoA_DH_C"/>
</dbReference>
<keyword evidence="2" id="KW-0560">Oxidoreductase</keyword>
<evidence type="ECO:0000256" key="1">
    <source>
        <dbReference type="ARBA" id="ARBA00022630"/>
    </source>
</evidence>
<accession>A0A2T2P9I0</accession>
<gene>
    <name evidence="5" type="ORF">BS50DRAFT_5880</name>
</gene>
<dbReference type="InterPro" id="IPR013786">
    <property type="entry name" value="AcylCoA_DH/ox_N"/>
</dbReference>
<dbReference type="PANTHER" id="PTHR43884:SF12">
    <property type="entry name" value="ISOVALERYL-COA DEHYDROGENASE, MITOCHONDRIAL-RELATED"/>
    <property type="match status" value="1"/>
</dbReference>
<dbReference type="InterPro" id="IPR046373">
    <property type="entry name" value="Acyl-CoA_Oxase/DH_mid-dom_sf"/>
</dbReference>
<dbReference type="FunFam" id="2.40.110.10:FF:000020">
    <property type="entry name" value="Putative acyl-CoA dehydrogenase YdbM"/>
    <property type="match status" value="1"/>
</dbReference>
<dbReference type="Pfam" id="PF02771">
    <property type="entry name" value="Acyl-CoA_dh_N"/>
    <property type="match status" value="1"/>
</dbReference>
<dbReference type="GO" id="GO:0006552">
    <property type="term" value="P:L-leucine catabolic process"/>
    <property type="evidence" value="ECO:0007669"/>
    <property type="project" value="TreeGrafter"/>
</dbReference>
<evidence type="ECO:0000313" key="5">
    <source>
        <dbReference type="EMBL" id="PSN74018.1"/>
    </source>
</evidence>
<reference evidence="5 6" key="1">
    <citation type="journal article" date="2018" name="Front. Microbiol.">
        <title>Genome-Wide Analysis of Corynespora cassiicola Leaf Fall Disease Putative Effectors.</title>
        <authorList>
            <person name="Lopez D."/>
            <person name="Ribeiro S."/>
            <person name="Label P."/>
            <person name="Fumanal B."/>
            <person name="Venisse J.S."/>
            <person name="Kohler A."/>
            <person name="de Oliveira R.R."/>
            <person name="Labutti K."/>
            <person name="Lipzen A."/>
            <person name="Lail K."/>
            <person name="Bauer D."/>
            <person name="Ohm R.A."/>
            <person name="Barry K.W."/>
            <person name="Spatafora J."/>
            <person name="Grigoriev I.V."/>
            <person name="Martin F.M."/>
            <person name="Pujade-Renaud V."/>
        </authorList>
    </citation>
    <scope>NUCLEOTIDE SEQUENCE [LARGE SCALE GENOMIC DNA]</scope>
    <source>
        <strain evidence="5 6">Philippines</strain>
    </source>
</reference>
<dbReference type="GO" id="GO:0050660">
    <property type="term" value="F:flavin adenine dinucleotide binding"/>
    <property type="evidence" value="ECO:0007669"/>
    <property type="project" value="InterPro"/>
</dbReference>
<dbReference type="FunFam" id="1.10.540.10:FF:000025">
    <property type="entry name" value="Related to Dibenzothiophene desulfurization enzyme C"/>
    <property type="match status" value="1"/>
</dbReference>
<evidence type="ECO:0000259" key="3">
    <source>
        <dbReference type="Pfam" id="PF02771"/>
    </source>
</evidence>
<evidence type="ECO:0000313" key="6">
    <source>
        <dbReference type="Proteomes" id="UP000240883"/>
    </source>
</evidence>
<dbReference type="PIRSF" id="PIRSF016578">
    <property type="entry name" value="HsaA"/>
    <property type="match status" value="1"/>
</dbReference>
<dbReference type="Gene3D" id="2.40.110.10">
    <property type="entry name" value="Butyryl-CoA Dehydrogenase, subunit A, domain 2"/>
    <property type="match status" value="1"/>
</dbReference>